<protein>
    <submittedName>
        <fullName evidence="10">Amino acid ABC transporter permease</fullName>
    </submittedName>
</protein>
<dbReference type="CDD" id="cd06261">
    <property type="entry name" value="TM_PBP2"/>
    <property type="match status" value="1"/>
</dbReference>
<comment type="similarity">
    <text evidence="2">Belongs to the binding-protein-dependent transport system permease family. HisMQ subfamily.</text>
</comment>
<comment type="subcellular location">
    <subcellularLocation>
        <location evidence="1">Cell inner membrane</location>
        <topology evidence="1">Multi-pass membrane protein</topology>
    </subcellularLocation>
    <subcellularLocation>
        <location evidence="8">Cell membrane</location>
        <topology evidence="8">Multi-pass membrane protein</topology>
    </subcellularLocation>
</comment>
<feature type="transmembrane region" description="Helical" evidence="8">
    <location>
        <begin position="366"/>
        <end position="388"/>
    </location>
</feature>
<dbReference type="GO" id="GO:0022857">
    <property type="term" value="F:transmembrane transporter activity"/>
    <property type="evidence" value="ECO:0007669"/>
    <property type="project" value="InterPro"/>
</dbReference>
<dbReference type="STRING" id="1526658.BHK69_18335"/>
<dbReference type="GO" id="GO:0043190">
    <property type="term" value="C:ATP-binding cassette (ABC) transporter complex"/>
    <property type="evidence" value="ECO:0007669"/>
    <property type="project" value="InterPro"/>
</dbReference>
<dbReference type="Gene3D" id="1.10.3720.10">
    <property type="entry name" value="MetI-like"/>
    <property type="match status" value="1"/>
</dbReference>
<evidence type="ECO:0000256" key="4">
    <source>
        <dbReference type="ARBA" id="ARBA00022475"/>
    </source>
</evidence>
<evidence type="ECO:0000256" key="2">
    <source>
        <dbReference type="ARBA" id="ARBA00010072"/>
    </source>
</evidence>
<keyword evidence="4" id="KW-1003">Cell membrane</keyword>
<dbReference type="RefSeq" id="WP_069691347.1">
    <property type="nucleotide sequence ID" value="NZ_CP017147.1"/>
</dbReference>
<evidence type="ECO:0000256" key="6">
    <source>
        <dbReference type="ARBA" id="ARBA00022989"/>
    </source>
</evidence>
<evidence type="ECO:0000256" key="8">
    <source>
        <dbReference type="RuleBase" id="RU363032"/>
    </source>
</evidence>
<sequence length="459" mass="51227">MTDATLENSPYAFVRKETLPQETAPLSVAGPLAWVRANLFSGPVNSILTLLCVYIVVTTVPEMVRFYFIDAVWSGTNRDACLADKIGRPVGACWAYIADRFQYFIYGSYPVPQRWRVNIVFAMFALGVVWLLWERAPLKKVGLFFFFVMLPIGAYVLLLGGPNAEGFLRWLIILTLVLMVVYLVLSFVPALARFWIGPAFLAVEEAQPPWKRFYRPKRLILLSLVVFGLIAILADTIGLPRVDTGLWGGMTVTFLIAAVGIVFSLPLGVILALGRRSRLPIIQLLSVIFIEFVRGVPLITVLFMANTMLPLFVPQEYSPDRLLRPLVGVALFAAAYMAEVIRGGLQAMPKGQYEGAMSLGLGYWQMMRLIILPQALRIVIPGIVNTFIGLFKDTTLVTIVGIFDFLRTIEATLVDPTWATPTTRATGYAFAAMFYFLCCWGMSRYSISVEKRMAAGQKR</sequence>
<evidence type="ECO:0000256" key="7">
    <source>
        <dbReference type="ARBA" id="ARBA00023136"/>
    </source>
</evidence>
<feature type="transmembrane region" description="Helical" evidence="8">
    <location>
        <begin position="284"/>
        <end position="305"/>
    </location>
</feature>
<feature type="transmembrane region" description="Helical" evidence="8">
    <location>
        <begin position="245"/>
        <end position="272"/>
    </location>
</feature>
<dbReference type="PANTHER" id="PTHR30614">
    <property type="entry name" value="MEMBRANE COMPONENT OF AMINO ACID ABC TRANSPORTER"/>
    <property type="match status" value="1"/>
</dbReference>
<feature type="transmembrane region" description="Helical" evidence="8">
    <location>
        <begin position="325"/>
        <end position="345"/>
    </location>
</feature>
<feature type="transmembrane region" description="Helical" evidence="8">
    <location>
        <begin position="219"/>
        <end position="239"/>
    </location>
</feature>
<dbReference type="InterPro" id="IPR043429">
    <property type="entry name" value="ArtM/GltK/GlnP/TcyL/YhdX-like"/>
</dbReference>
<dbReference type="InterPro" id="IPR035906">
    <property type="entry name" value="MetI-like_sf"/>
</dbReference>
<dbReference type="AlphaFoldDB" id="A0A1D7U435"/>
<keyword evidence="11" id="KW-1185">Reference proteome</keyword>
<proteinExistence type="inferred from homology"/>
<dbReference type="GO" id="GO:0006865">
    <property type="term" value="P:amino acid transport"/>
    <property type="evidence" value="ECO:0007669"/>
    <property type="project" value="TreeGrafter"/>
</dbReference>
<dbReference type="EMBL" id="CP017147">
    <property type="protein sequence ID" value="AOO82137.1"/>
    <property type="molecule type" value="Genomic_DNA"/>
</dbReference>
<feature type="transmembrane region" description="Helical" evidence="8">
    <location>
        <begin position="142"/>
        <end position="161"/>
    </location>
</feature>
<evidence type="ECO:0000256" key="1">
    <source>
        <dbReference type="ARBA" id="ARBA00004429"/>
    </source>
</evidence>
<evidence type="ECO:0000256" key="3">
    <source>
        <dbReference type="ARBA" id="ARBA00022448"/>
    </source>
</evidence>
<feature type="transmembrane region" description="Helical" evidence="8">
    <location>
        <begin position="115"/>
        <end position="133"/>
    </location>
</feature>
<evidence type="ECO:0000256" key="5">
    <source>
        <dbReference type="ARBA" id="ARBA00022692"/>
    </source>
</evidence>
<keyword evidence="6 8" id="KW-1133">Transmembrane helix</keyword>
<dbReference type="KEGG" id="bvv:BHK69_18335"/>
<reference evidence="10 11" key="1">
    <citation type="journal article" date="2015" name="Antonie Van Leeuwenhoek">
        <title>Bosea vaviloviae sp. nov., a new species of slow-growing rhizobia isolated from nodules of the relict species Vavilovia formosa (Stev.) Fed.</title>
        <authorList>
            <person name="Safronova V.I."/>
            <person name="Kuznetsova I.G."/>
            <person name="Sazanova A.L."/>
            <person name="Kimeklis A.K."/>
            <person name="Belimov A.A."/>
            <person name="Andronov E.E."/>
            <person name="Pinaev A.G."/>
            <person name="Chizhevskaya E.P."/>
            <person name="Pukhaev A.R."/>
            <person name="Popov K.P."/>
            <person name="Willems A."/>
            <person name="Tikhonovich I.A."/>
        </authorList>
    </citation>
    <scope>NUCLEOTIDE SEQUENCE [LARGE SCALE GENOMIC DNA]</scope>
    <source>
        <strain evidence="10 11">Vaf18</strain>
    </source>
</reference>
<feature type="transmembrane region" description="Helical" evidence="8">
    <location>
        <begin position="167"/>
        <end position="188"/>
    </location>
</feature>
<accession>A0A1D7U435</accession>
<keyword evidence="3 8" id="KW-0813">Transport</keyword>
<dbReference type="SUPFAM" id="SSF161098">
    <property type="entry name" value="MetI-like"/>
    <property type="match status" value="1"/>
</dbReference>
<dbReference type="NCBIfam" id="TIGR01726">
    <property type="entry name" value="HEQRo_perm_3TM"/>
    <property type="match status" value="1"/>
</dbReference>
<feature type="transmembrane region" description="Helical" evidence="8">
    <location>
        <begin position="47"/>
        <end position="68"/>
    </location>
</feature>
<keyword evidence="7 8" id="KW-0472">Membrane</keyword>
<keyword evidence="5 8" id="KW-0812">Transmembrane</keyword>
<gene>
    <name evidence="10" type="ORF">BHK69_18335</name>
</gene>
<dbReference type="Pfam" id="PF00528">
    <property type="entry name" value="BPD_transp_1"/>
    <property type="match status" value="1"/>
</dbReference>
<dbReference type="InterPro" id="IPR010065">
    <property type="entry name" value="AA_ABC_transptr_permease_3TM"/>
</dbReference>
<organism evidence="10 11">
    <name type="scientific">Bosea vaviloviae</name>
    <dbReference type="NCBI Taxonomy" id="1526658"/>
    <lineage>
        <taxon>Bacteria</taxon>
        <taxon>Pseudomonadati</taxon>
        <taxon>Pseudomonadota</taxon>
        <taxon>Alphaproteobacteria</taxon>
        <taxon>Hyphomicrobiales</taxon>
        <taxon>Boseaceae</taxon>
        <taxon>Bosea</taxon>
    </lineage>
</organism>
<evidence type="ECO:0000313" key="11">
    <source>
        <dbReference type="Proteomes" id="UP000094969"/>
    </source>
</evidence>
<dbReference type="Proteomes" id="UP000094969">
    <property type="component" value="Chromosome"/>
</dbReference>
<evidence type="ECO:0000313" key="10">
    <source>
        <dbReference type="EMBL" id="AOO82137.1"/>
    </source>
</evidence>
<dbReference type="PANTHER" id="PTHR30614:SF41">
    <property type="entry name" value="INNER MEMBRANE AMINO-ACID ABC TRANSPORTER PERMEASE PROTEIN YHDY"/>
    <property type="match status" value="1"/>
</dbReference>
<name>A0A1D7U435_9HYPH</name>
<feature type="transmembrane region" description="Helical" evidence="8">
    <location>
        <begin position="425"/>
        <end position="443"/>
    </location>
</feature>
<evidence type="ECO:0000259" key="9">
    <source>
        <dbReference type="PROSITE" id="PS50928"/>
    </source>
</evidence>
<dbReference type="PROSITE" id="PS50928">
    <property type="entry name" value="ABC_TM1"/>
    <property type="match status" value="1"/>
</dbReference>
<dbReference type="InterPro" id="IPR000515">
    <property type="entry name" value="MetI-like"/>
</dbReference>
<feature type="domain" description="ABC transmembrane type-1" evidence="9">
    <location>
        <begin position="250"/>
        <end position="446"/>
    </location>
</feature>